<evidence type="ECO:0000256" key="1">
    <source>
        <dbReference type="SAM" id="Phobius"/>
    </source>
</evidence>
<keyword evidence="1" id="KW-1133">Transmembrane helix</keyword>
<dbReference type="EMBL" id="SZYE01000002">
    <property type="protein sequence ID" value="TKR27350.1"/>
    <property type="molecule type" value="Genomic_DNA"/>
</dbReference>
<keyword evidence="1" id="KW-0812">Transmembrane</keyword>
<dbReference type="InterPro" id="IPR025962">
    <property type="entry name" value="SdpI/YhfL"/>
</dbReference>
<feature type="transmembrane region" description="Helical" evidence="1">
    <location>
        <begin position="87"/>
        <end position="110"/>
    </location>
</feature>
<comment type="caution">
    <text evidence="2">The sequence shown here is derived from an EMBL/GenBank/DDBJ whole genome shotgun (WGS) entry which is preliminary data.</text>
</comment>
<dbReference type="Pfam" id="PF13630">
    <property type="entry name" value="SdpI"/>
    <property type="match status" value="1"/>
</dbReference>
<evidence type="ECO:0000313" key="2">
    <source>
        <dbReference type="EMBL" id="TKR27350.1"/>
    </source>
</evidence>
<feature type="transmembrane region" description="Helical" evidence="1">
    <location>
        <begin position="63"/>
        <end position="81"/>
    </location>
</feature>
<dbReference type="RefSeq" id="WP_154727754.1">
    <property type="nucleotide sequence ID" value="NZ_SZYE01000002.1"/>
</dbReference>
<evidence type="ECO:0000313" key="3">
    <source>
        <dbReference type="Proteomes" id="UP000308121"/>
    </source>
</evidence>
<reference evidence="2 3" key="1">
    <citation type="submission" date="2019-05" db="EMBL/GenBank/DDBJ databases">
        <title>Genome sequence of Cellulomonas hominis strain CS1.</title>
        <authorList>
            <person name="Belmont J."/>
            <person name="Maclea K.S."/>
        </authorList>
    </citation>
    <scope>NUCLEOTIDE SEQUENCE [LARGE SCALE GENOMIC DNA]</scope>
    <source>
        <strain evidence="2 3">CS1</strain>
    </source>
</reference>
<keyword evidence="1" id="KW-0472">Membrane</keyword>
<accession>A0A7Z8K238</accession>
<proteinExistence type="predicted"/>
<dbReference type="AlphaFoldDB" id="A0A7Z8K238"/>
<sequence length="120" mass="11932">MTSPGWFAAVGCAVLLGVLDVVIWAVVSAAGGAGRSRSAGIRLPSLMASEEAWRAGHAAARKVMGPLLVAAAVIAVLSVPLQLSPIAYVVTLGLSLACTVLALGAGAAAASRVARQRADD</sequence>
<name>A0A7Z8K238_9CELL</name>
<feature type="transmembrane region" description="Helical" evidence="1">
    <location>
        <begin position="6"/>
        <end position="27"/>
    </location>
</feature>
<protein>
    <submittedName>
        <fullName evidence="2">SdpI family protein</fullName>
    </submittedName>
</protein>
<gene>
    <name evidence="2" type="ORF">FA014_00465</name>
</gene>
<dbReference type="Proteomes" id="UP000308121">
    <property type="component" value="Unassembled WGS sequence"/>
</dbReference>
<organism evidence="2 3">
    <name type="scientific">Cellulomonas hominis</name>
    <dbReference type="NCBI Taxonomy" id="156981"/>
    <lineage>
        <taxon>Bacteria</taxon>
        <taxon>Bacillati</taxon>
        <taxon>Actinomycetota</taxon>
        <taxon>Actinomycetes</taxon>
        <taxon>Micrococcales</taxon>
        <taxon>Cellulomonadaceae</taxon>
        <taxon>Cellulomonas</taxon>
    </lineage>
</organism>